<keyword evidence="3" id="KW-1185">Reference proteome</keyword>
<feature type="region of interest" description="Disordered" evidence="1">
    <location>
        <begin position="1"/>
        <end position="75"/>
    </location>
</feature>
<name>A0A812DMP2_ACAPH</name>
<dbReference type="Proteomes" id="UP000597762">
    <property type="component" value="Unassembled WGS sequence"/>
</dbReference>
<reference evidence="2" key="1">
    <citation type="submission" date="2021-01" db="EMBL/GenBank/DDBJ databases">
        <authorList>
            <person name="Li R."/>
            <person name="Bekaert M."/>
        </authorList>
    </citation>
    <scope>NUCLEOTIDE SEQUENCE</scope>
    <source>
        <strain evidence="2">Farmed</strain>
    </source>
</reference>
<feature type="region of interest" description="Disordered" evidence="1">
    <location>
        <begin position="94"/>
        <end position="146"/>
    </location>
</feature>
<evidence type="ECO:0000256" key="1">
    <source>
        <dbReference type="SAM" id="MobiDB-lite"/>
    </source>
</evidence>
<evidence type="ECO:0000313" key="2">
    <source>
        <dbReference type="EMBL" id="CAE1304077.1"/>
    </source>
</evidence>
<evidence type="ECO:0000313" key="3">
    <source>
        <dbReference type="Proteomes" id="UP000597762"/>
    </source>
</evidence>
<proteinExistence type="predicted"/>
<dbReference type="AlphaFoldDB" id="A0A812DMP2"/>
<accession>A0A812DMP2</accession>
<feature type="compositionally biased region" description="Basic residues" evidence="1">
    <location>
        <begin position="246"/>
        <end position="258"/>
    </location>
</feature>
<gene>
    <name evidence="2" type="ORF">SPHA_56752</name>
</gene>
<comment type="caution">
    <text evidence="2">The sequence shown here is derived from an EMBL/GenBank/DDBJ whole genome shotgun (WGS) entry which is preliminary data.</text>
</comment>
<feature type="region of interest" description="Disordered" evidence="1">
    <location>
        <begin position="245"/>
        <end position="278"/>
    </location>
</feature>
<feature type="compositionally biased region" description="Basic and acidic residues" evidence="1">
    <location>
        <begin position="13"/>
        <end position="45"/>
    </location>
</feature>
<dbReference type="EMBL" id="CAHIKZ030003793">
    <property type="protein sequence ID" value="CAE1304077.1"/>
    <property type="molecule type" value="Genomic_DNA"/>
</dbReference>
<feature type="compositionally biased region" description="Polar residues" evidence="1">
    <location>
        <begin position="1"/>
        <end position="12"/>
    </location>
</feature>
<sequence>MAPPSGDSSTGSNHDREVRARMRCAARPDRELPGIGHSRPDRRDSGPVYSFRDPNGSHGRNRRRSARTGASAMRTINSRLPFGNCVMPMKAPKTKVGWAMPRRSGDSGQIDIRGSRRSGGRRTSPPTSALASRSASSCGGDLQEDGPAMLGRNCRHPRAAKGVGQVELQPPAGTVEHIGQQVEQALRRFVAPQFPGLLSFANTGDDRIAQHPVPRCRSFAQFFGKYRLRMSWNAMETNGVRLYAKKEKKRRAAKRRRSNGLWPVPSHQSPDAAGPGRA</sequence>
<protein>
    <submittedName>
        <fullName evidence="2">Uncharacterized protein</fullName>
    </submittedName>
</protein>
<organism evidence="2 3">
    <name type="scientific">Acanthosepion pharaonis</name>
    <name type="common">Pharaoh cuttlefish</name>
    <name type="synonym">Sepia pharaonis</name>
    <dbReference type="NCBI Taxonomy" id="158019"/>
    <lineage>
        <taxon>Eukaryota</taxon>
        <taxon>Metazoa</taxon>
        <taxon>Spiralia</taxon>
        <taxon>Lophotrochozoa</taxon>
        <taxon>Mollusca</taxon>
        <taxon>Cephalopoda</taxon>
        <taxon>Coleoidea</taxon>
        <taxon>Decapodiformes</taxon>
        <taxon>Sepiida</taxon>
        <taxon>Sepiina</taxon>
        <taxon>Sepiidae</taxon>
        <taxon>Acanthosepion</taxon>
    </lineage>
</organism>